<protein>
    <submittedName>
        <fullName evidence="2">WGS project CBMC000000000 data, contig CS3220_c000029</fullName>
    </submittedName>
</protein>
<sequence>MPSLKNTCFVVLSFLAHSAVATPSGPTPERSVQDIDTVVYIRSDDSGFYKSQDMTKAIKAKHAALTLHKRSSAKVEACFSPQCTNCRVIYDGSLSSNSPCVQAVNTACLIVSNLNDAKIQAWNKAGCNGNKSTFRGCGARTNFAAPGTNSIGVHIGCS</sequence>
<feature type="chain" id="PRO_5001929680" evidence="1">
    <location>
        <begin position="22"/>
        <end position="158"/>
    </location>
</feature>
<name>A0A096PC04_FUSPS</name>
<evidence type="ECO:0000256" key="1">
    <source>
        <dbReference type="SAM" id="SignalP"/>
    </source>
</evidence>
<accession>A0A096PC04</accession>
<organism evidence="2">
    <name type="scientific">Fusarium pseudograminearum CS3220</name>
    <dbReference type="NCBI Taxonomy" id="1318456"/>
    <lineage>
        <taxon>Eukaryota</taxon>
        <taxon>Fungi</taxon>
        <taxon>Dikarya</taxon>
        <taxon>Ascomycota</taxon>
        <taxon>Pezizomycotina</taxon>
        <taxon>Sordariomycetes</taxon>
        <taxon>Hypocreomycetidae</taxon>
        <taxon>Hypocreales</taxon>
        <taxon>Nectriaceae</taxon>
        <taxon>Fusarium</taxon>
    </lineage>
</organism>
<dbReference type="AlphaFoldDB" id="A0A096PC04"/>
<comment type="caution">
    <text evidence="2">The sequence shown here is derived from an EMBL/GenBank/DDBJ whole genome shotgun (WGS) entry which is preliminary data.</text>
</comment>
<evidence type="ECO:0000313" key="2">
    <source>
        <dbReference type="EMBL" id="CEG02252.1"/>
    </source>
</evidence>
<proteinExistence type="predicted"/>
<gene>
    <name evidence="2" type="ORF">BN846_0003030</name>
</gene>
<feature type="signal peptide" evidence="1">
    <location>
        <begin position="1"/>
        <end position="21"/>
    </location>
</feature>
<keyword evidence="1" id="KW-0732">Signal</keyword>
<reference evidence="2" key="1">
    <citation type="submission" date="2013-05" db="EMBL/GenBank/DDBJ databases">
        <title>Draft genome sequences of six wheat associated Fusarium spp. isolates.</title>
        <authorList>
            <person name="Moolhuijzen P.M."/>
            <person name="Manners J.M."/>
            <person name="Wilcox S."/>
            <person name="Bellgard M.I."/>
            <person name="Gardiner D.M."/>
        </authorList>
    </citation>
    <scope>NUCLEOTIDE SEQUENCE</scope>
    <source>
        <strain evidence="2">CS3220</strain>
    </source>
</reference>
<dbReference type="EMBL" id="CBMC010000025">
    <property type="protein sequence ID" value="CEG02252.1"/>
    <property type="molecule type" value="Genomic_DNA"/>
</dbReference>